<organism evidence="2 3">
    <name type="scientific">Microbacterium algihabitans</name>
    <dbReference type="NCBI Taxonomy" id="3075992"/>
    <lineage>
        <taxon>Bacteria</taxon>
        <taxon>Bacillati</taxon>
        <taxon>Actinomycetota</taxon>
        <taxon>Actinomycetes</taxon>
        <taxon>Micrococcales</taxon>
        <taxon>Microbacteriaceae</taxon>
        <taxon>Microbacterium</taxon>
    </lineage>
</organism>
<evidence type="ECO:0000313" key="2">
    <source>
        <dbReference type="EMBL" id="MDU0328159.1"/>
    </source>
</evidence>
<dbReference type="PROSITE" id="PS50943">
    <property type="entry name" value="HTH_CROC1"/>
    <property type="match status" value="1"/>
</dbReference>
<feature type="domain" description="HTH cro/C1-type" evidence="1">
    <location>
        <begin position="31"/>
        <end position="79"/>
    </location>
</feature>
<protein>
    <submittedName>
        <fullName evidence="2">Helix-turn-helix transcriptional regulator</fullName>
    </submittedName>
</protein>
<name>A0ABU3RZC5_9MICO</name>
<dbReference type="EMBL" id="JAWDIU010000006">
    <property type="protein sequence ID" value="MDU0328159.1"/>
    <property type="molecule type" value="Genomic_DNA"/>
</dbReference>
<dbReference type="Gene3D" id="3.30.450.180">
    <property type="match status" value="1"/>
</dbReference>
<dbReference type="InterPro" id="IPR041413">
    <property type="entry name" value="MLTR_LBD"/>
</dbReference>
<accession>A0ABU3RZC5</accession>
<dbReference type="PANTHER" id="PTHR35010:SF2">
    <property type="entry name" value="BLL4672 PROTEIN"/>
    <property type="match status" value="1"/>
</dbReference>
<dbReference type="InterPro" id="IPR001387">
    <property type="entry name" value="Cro/C1-type_HTH"/>
</dbReference>
<gene>
    <name evidence="2" type="ORF">RWH43_15480</name>
</gene>
<evidence type="ECO:0000313" key="3">
    <source>
        <dbReference type="Proteomes" id="UP001256673"/>
    </source>
</evidence>
<dbReference type="Gene3D" id="1.10.260.40">
    <property type="entry name" value="lambda repressor-like DNA-binding domains"/>
    <property type="match status" value="1"/>
</dbReference>
<dbReference type="CDD" id="cd00093">
    <property type="entry name" value="HTH_XRE"/>
    <property type="match status" value="1"/>
</dbReference>
<dbReference type="PANTHER" id="PTHR35010">
    <property type="entry name" value="BLL4672 PROTEIN-RELATED"/>
    <property type="match status" value="1"/>
</dbReference>
<comment type="caution">
    <text evidence="2">The sequence shown here is derived from an EMBL/GenBank/DDBJ whole genome shotgun (WGS) entry which is preliminary data.</text>
</comment>
<dbReference type="RefSeq" id="WP_144833939.1">
    <property type="nucleotide sequence ID" value="NZ_JAWDIU010000006.1"/>
</dbReference>
<dbReference type="InterPro" id="IPR010982">
    <property type="entry name" value="Lambda_DNA-bd_dom_sf"/>
</dbReference>
<evidence type="ECO:0000259" key="1">
    <source>
        <dbReference type="PROSITE" id="PS50943"/>
    </source>
</evidence>
<sequence>MSEFASVLRSWRERVRPEEVGLPAGPGRRTQGLRREELAALAGVSVDYVVRLEQGRATHPSGQMLGALATALRLTAAERDHLFRVAGSAPPPRGLVPRHITPGVQRLVDRLTDVPLAVFTAAHDLLLWNALWAAFDGDPLRRTGLERNVVWRHFTQGHEGIAWDAVHDEEFARDLVADLRSALGRYPADRSLVDLVARLRRDSPEFERRWDSAHIAEHRSSRKRVRTAVGEIEVDCDVLSVPGSDLRVVVYTVAPGTPDADRLDLLRVTGLQDLAPLHA</sequence>
<proteinExistence type="predicted"/>
<dbReference type="Pfam" id="PF17765">
    <property type="entry name" value="MLTR_LBD"/>
    <property type="match status" value="1"/>
</dbReference>
<dbReference type="SUPFAM" id="SSF47413">
    <property type="entry name" value="lambda repressor-like DNA-binding domains"/>
    <property type="match status" value="1"/>
</dbReference>
<dbReference type="SMART" id="SM00530">
    <property type="entry name" value="HTH_XRE"/>
    <property type="match status" value="1"/>
</dbReference>
<keyword evidence="3" id="KW-1185">Reference proteome</keyword>
<reference evidence="2 3" key="1">
    <citation type="submission" date="2023-09" db="EMBL/GenBank/DDBJ databases">
        <title>Microbacterium fusihabitans sp. nov., Microbacterium phycihabitans sp. nov., and Microbacterium cervinum sp. nov., isolated from dried seaweeds of beach.</title>
        <authorList>
            <person name="Lee S.D."/>
        </authorList>
    </citation>
    <scope>NUCLEOTIDE SEQUENCE [LARGE SCALE GENOMIC DNA]</scope>
    <source>
        <strain evidence="2 3">KSW2-21</strain>
    </source>
</reference>
<dbReference type="Proteomes" id="UP001256673">
    <property type="component" value="Unassembled WGS sequence"/>
</dbReference>
<dbReference type="Pfam" id="PF13560">
    <property type="entry name" value="HTH_31"/>
    <property type="match status" value="1"/>
</dbReference>